<dbReference type="AlphaFoldDB" id="A0A9D1W4Z9"/>
<keyword evidence="6 8" id="KW-1133">Transmembrane helix</keyword>
<organism evidence="11 12">
    <name type="scientific">Candidatus Lachnoclostridium stercoripullorum</name>
    <dbReference type="NCBI Taxonomy" id="2838635"/>
    <lineage>
        <taxon>Bacteria</taxon>
        <taxon>Bacillati</taxon>
        <taxon>Bacillota</taxon>
        <taxon>Clostridia</taxon>
        <taxon>Lachnospirales</taxon>
        <taxon>Lachnospiraceae</taxon>
    </lineage>
</organism>
<feature type="transmembrane region" description="Helical" evidence="8">
    <location>
        <begin position="56"/>
        <end position="74"/>
    </location>
</feature>
<sequence length="583" mass="64604">MIEVLKKIWRFAGKEQWNITKSVFWGFFYAVFHMFQVGAIYYVVLALTGGNQTADAAWTALLLLAASVIGRAVINRFTQLQQTHAGYFMVANRRIEIGDKLKRIPMGYFNEKSLGEITGVATTVLDVVETSGPVVLVSILSGFINALVFMLCVFVFDWRIGLLVLTGTLLYLWITSRMEQKSVQVTPRRQESEAQLVDAVLEQLQGMSVIKSFNLTGKGDRQLREALEYNRKSNLDIEKLFTPYNIAQEVILRLFSVLMMGAAVFFFLNGTMALANGVMTVIISFMVFSQIQSAGSAAAILRVVGSSIDHADQIKALPEMDSSGADIAPVSHEISLDHVSFSYDKKPILQDVSVRIPDQTTTAIVGPSGSGKTTLCHLIARFWDVDRGAITVGGKDIREYTLESLMDQISMVFQNVYLFADTIENNIKFGRPEASHEEVVAAAKKACCHDFIEALPEGYNTVIGEGGATLSGGEKQRISIARAILKDAPIIIFDEATANVDPENEDKLQKAMEELMRNKTILMIAHRLKTVEHADQILVLDQGRIVQSGTHRELARRPGLYRDFLDARRMAAGWKLGESSQTG</sequence>
<gene>
    <name evidence="11" type="ORF">IAA28_06670</name>
</gene>
<feature type="domain" description="ABC transporter" evidence="9">
    <location>
        <begin position="334"/>
        <end position="567"/>
    </location>
</feature>
<evidence type="ECO:0000256" key="4">
    <source>
        <dbReference type="ARBA" id="ARBA00022741"/>
    </source>
</evidence>
<dbReference type="InterPro" id="IPR003593">
    <property type="entry name" value="AAA+_ATPase"/>
</dbReference>
<evidence type="ECO:0000256" key="7">
    <source>
        <dbReference type="ARBA" id="ARBA00023136"/>
    </source>
</evidence>
<keyword evidence="2" id="KW-0813">Transport</keyword>
<dbReference type="GO" id="GO:0005524">
    <property type="term" value="F:ATP binding"/>
    <property type="evidence" value="ECO:0007669"/>
    <property type="project" value="UniProtKB-KW"/>
</dbReference>
<accession>A0A9D1W4Z9</accession>
<reference evidence="11" key="1">
    <citation type="journal article" date="2021" name="PeerJ">
        <title>Extensive microbial diversity within the chicken gut microbiome revealed by metagenomics and culture.</title>
        <authorList>
            <person name="Gilroy R."/>
            <person name="Ravi A."/>
            <person name="Getino M."/>
            <person name="Pursley I."/>
            <person name="Horton D.L."/>
            <person name="Alikhan N.F."/>
            <person name="Baker D."/>
            <person name="Gharbi K."/>
            <person name="Hall N."/>
            <person name="Watson M."/>
            <person name="Adriaenssens E.M."/>
            <person name="Foster-Nyarko E."/>
            <person name="Jarju S."/>
            <person name="Secka A."/>
            <person name="Antonio M."/>
            <person name="Oren A."/>
            <person name="Chaudhuri R.R."/>
            <person name="La Ragione R."/>
            <person name="Hildebrand F."/>
            <person name="Pallen M.J."/>
        </authorList>
    </citation>
    <scope>NUCLEOTIDE SEQUENCE</scope>
    <source>
        <strain evidence="11">ChiGjej4B4-12881</strain>
    </source>
</reference>
<evidence type="ECO:0000256" key="5">
    <source>
        <dbReference type="ARBA" id="ARBA00022840"/>
    </source>
</evidence>
<dbReference type="EMBL" id="DXEU01000113">
    <property type="protein sequence ID" value="HIX52470.1"/>
    <property type="molecule type" value="Genomic_DNA"/>
</dbReference>
<protein>
    <submittedName>
        <fullName evidence="11">ABC transporter ATP-binding protein/permease</fullName>
    </submittedName>
</protein>
<evidence type="ECO:0000256" key="2">
    <source>
        <dbReference type="ARBA" id="ARBA00022448"/>
    </source>
</evidence>
<dbReference type="PROSITE" id="PS50929">
    <property type="entry name" value="ABC_TM1F"/>
    <property type="match status" value="1"/>
</dbReference>
<evidence type="ECO:0000313" key="12">
    <source>
        <dbReference type="Proteomes" id="UP000886780"/>
    </source>
</evidence>
<dbReference type="Gene3D" id="1.20.1560.10">
    <property type="entry name" value="ABC transporter type 1, transmembrane domain"/>
    <property type="match status" value="1"/>
</dbReference>
<dbReference type="Pfam" id="PF00005">
    <property type="entry name" value="ABC_tran"/>
    <property type="match status" value="1"/>
</dbReference>
<evidence type="ECO:0000256" key="3">
    <source>
        <dbReference type="ARBA" id="ARBA00022692"/>
    </source>
</evidence>
<dbReference type="Proteomes" id="UP000886780">
    <property type="component" value="Unassembled WGS sequence"/>
</dbReference>
<keyword evidence="5 11" id="KW-0067">ATP-binding</keyword>
<dbReference type="InterPro" id="IPR039421">
    <property type="entry name" value="Type_1_exporter"/>
</dbReference>
<feature type="transmembrane region" description="Helical" evidence="8">
    <location>
        <begin position="250"/>
        <end position="268"/>
    </location>
</feature>
<dbReference type="PANTHER" id="PTHR24221">
    <property type="entry name" value="ATP-BINDING CASSETTE SUB-FAMILY B"/>
    <property type="match status" value="1"/>
</dbReference>
<name>A0A9D1W4Z9_9FIRM</name>
<feature type="transmembrane region" description="Helical" evidence="8">
    <location>
        <begin position="134"/>
        <end position="156"/>
    </location>
</feature>
<dbReference type="GO" id="GO:0034040">
    <property type="term" value="F:ATPase-coupled lipid transmembrane transporter activity"/>
    <property type="evidence" value="ECO:0007669"/>
    <property type="project" value="TreeGrafter"/>
</dbReference>
<dbReference type="InterPro" id="IPR011527">
    <property type="entry name" value="ABC1_TM_dom"/>
</dbReference>
<dbReference type="Pfam" id="PF00664">
    <property type="entry name" value="ABC_membrane"/>
    <property type="match status" value="1"/>
</dbReference>
<dbReference type="Gene3D" id="3.40.50.300">
    <property type="entry name" value="P-loop containing nucleotide triphosphate hydrolases"/>
    <property type="match status" value="1"/>
</dbReference>
<feature type="transmembrane region" description="Helical" evidence="8">
    <location>
        <begin position="23"/>
        <end position="44"/>
    </location>
</feature>
<evidence type="ECO:0000256" key="8">
    <source>
        <dbReference type="SAM" id="Phobius"/>
    </source>
</evidence>
<dbReference type="InterPro" id="IPR036640">
    <property type="entry name" value="ABC1_TM_sf"/>
</dbReference>
<evidence type="ECO:0000259" key="10">
    <source>
        <dbReference type="PROSITE" id="PS50929"/>
    </source>
</evidence>
<evidence type="ECO:0000256" key="1">
    <source>
        <dbReference type="ARBA" id="ARBA00004651"/>
    </source>
</evidence>
<dbReference type="PROSITE" id="PS00211">
    <property type="entry name" value="ABC_TRANSPORTER_1"/>
    <property type="match status" value="1"/>
</dbReference>
<dbReference type="SUPFAM" id="SSF52540">
    <property type="entry name" value="P-loop containing nucleoside triphosphate hydrolases"/>
    <property type="match status" value="1"/>
</dbReference>
<dbReference type="SUPFAM" id="SSF90123">
    <property type="entry name" value="ABC transporter transmembrane region"/>
    <property type="match status" value="1"/>
</dbReference>
<reference evidence="11" key="2">
    <citation type="submission" date="2021-04" db="EMBL/GenBank/DDBJ databases">
        <authorList>
            <person name="Gilroy R."/>
        </authorList>
    </citation>
    <scope>NUCLEOTIDE SEQUENCE</scope>
    <source>
        <strain evidence="11">ChiGjej4B4-12881</strain>
    </source>
</reference>
<dbReference type="PANTHER" id="PTHR24221:SF397">
    <property type="entry name" value="ABC TRANSPORTER, ATP-BINDING TRANSMEMBRANE PROTEIN"/>
    <property type="match status" value="1"/>
</dbReference>
<evidence type="ECO:0000259" key="9">
    <source>
        <dbReference type="PROSITE" id="PS50893"/>
    </source>
</evidence>
<feature type="domain" description="ABC transmembrane type-1" evidence="10">
    <location>
        <begin position="22"/>
        <end position="301"/>
    </location>
</feature>
<evidence type="ECO:0000313" key="11">
    <source>
        <dbReference type="EMBL" id="HIX52470.1"/>
    </source>
</evidence>
<keyword evidence="7 8" id="KW-0472">Membrane</keyword>
<comment type="caution">
    <text evidence="11">The sequence shown here is derived from an EMBL/GenBank/DDBJ whole genome shotgun (WGS) entry which is preliminary data.</text>
</comment>
<dbReference type="GO" id="GO:0140359">
    <property type="term" value="F:ABC-type transporter activity"/>
    <property type="evidence" value="ECO:0007669"/>
    <property type="project" value="InterPro"/>
</dbReference>
<dbReference type="GO" id="GO:0005886">
    <property type="term" value="C:plasma membrane"/>
    <property type="evidence" value="ECO:0007669"/>
    <property type="project" value="UniProtKB-SubCell"/>
</dbReference>
<dbReference type="InterPro" id="IPR003439">
    <property type="entry name" value="ABC_transporter-like_ATP-bd"/>
</dbReference>
<evidence type="ECO:0000256" key="6">
    <source>
        <dbReference type="ARBA" id="ARBA00022989"/>
    </source>
</evidence>
<dbReference type="GO" id="GO:0016887">
    <property type="term" value="F:ATP hydrolysis activity"/>
    <property type="evidence" value="ECO:0007669"/>
    <property type="project" value="InterPro"/>
</dbReference>
<dbReference type="InterPro" id="IPR017871">
    <property type="entry name" value="ABC_transporter-like_CS"/>
</dbReference>
<keyword evidence="3 8" id="KW-0812">Transmembrane</keyword>
<comment type="subcellular location">
    <subcellularLocation>
        <location evidence="1">Cell membrane</location>
        <topology evidence="1">Multi-pass membrane protein</topology>
    </subcellularLocation>
</comment>
<dbReference type="SMART" id="SM00382">
    <property type="entry name" value="AAA"/>
    <property type="match status" value="1"/>
</dbReference>
<keyword evidence="4" id="KW-0547">Nucleotide-binding</keyword>
<feature type="transmembrane region" description="Helical" evidence="8">
    <location>
        <begin position="162"/>
        <end position="179"/>
    </location>
</feature>
<proteinExistence type="predicted"/>
<dbReference type="FunFam" id="3.40.50.300:FF:000287">
    <property type="entry name" value="Multidrug ABC transporter ATP-binding protein"/>
    <property type="match status" value="1"/>
</dbReference>
<dbReference type="InterPro" id="IPR027417">
    <property type="entry name" value="P-loop_NTPase"/>
</dbReference>
<dbReference type="PROSITE" id="PS50893">
    <property type="entry name" value="ABC_TRANSPORTER_2"/>
    <property type="match status" value="1"/>
</dbReference>